<keyword evidence="4" id="KW-0410">Iron transport</keyword>
<dbReference type="NCBIfam" id="TIGR04056">
    <property type="entry name" value="OMP_RagA_SusC"/>
    <property type="match status" value="1"/>
</dbReference>
<keyword evidence="16" id="KW-1185">Reference proteome</keyword>
<evidence type="ECO:0000256" key="5">
    <source>
        <dbReference type="ARBA" id="ARBA00022692"/>
    </source>
</evidence>
<evidence type="ECO:0000256" key="10">
    <source>
        <dbReference type="PROSITE-ProRule" id="PRU01360"/>
    </source>
</evidence>
<evidence type="ECO:0000256" key="4">
    <source>
        <dbReference type="ARBA" id="ARBA00022496"/>
    </source>
</evidence>
<dbReference type="Pfam" id="PF07715">
    <property type="entry name" value="Plug"/>
    <property type="match status" value="1"/>
</dbReference>
<evidence type="ECO:0000313" key="15">
    <source>
        <dbReference type="EMBL" id="AYL94354.1"/>
    </source>
</evidence>
<dbReference type="InterPro" id="IPR036942">
    <property type="entry name" value="Beta-barrel_TonB_sf"/>
</dbReference>
<evidence type="ECO:0000313" key="16">
    <source>
        <dbReference type="Proteomes" id="UP000270046"/>
    </source>
</evidence>
<dbReference type="InterPro" id="IPR023996">
    <property type="entry name" value="TonB-dep_OMP_SusC/RagA"/>
</dbReference>
<keyword evidence="3 10" id="KW-1134">Transmembrane beta strand</keyword>
<reference evidence="15 16" key="1">
    <citation type="submission" date="2018-10" db="EMBL/GenBank/DDBJ databases">
        <title>Genome sequencing of Mucilaginibacter sp. HYN0043.</title>
        <authorList>
            <person name="Kim M."/>
            <person name="Yi H."/>
        </authorList>
    </citation>
    <scope>NUCLEOTIDE SEQUENCE [LARGE SCALE GENOMIC DNA]</scope>
    <source>
        <strain evidence="15 16">HYN0043</strain>
    </source>
</reference>
<dbReference type="Pfam" id="PF13715">
    <property type="entry name" value="CarbopepD_reg_2"/>
    <property type="match status" value="1"/>
</dbReference>
<comment type="similarity">
    <text evidence="10 11">Belongs to the TonB-dependent receptor family.</text>
</comment>
<evidence type="ECO:0000256" key="1">
    <source>
        <dbReference type="ARBA" id="ARBA00004571"/>
    </source>
</evidence>
<evidence type="ECO:0000256" key="7">
    <source>
        <dbReference type="ARBA" id="ARBA00023077"/>
    </source>
</evidence>
<dbReference type="AlphaFoldDB" id="A0A494VJA7"/>
<dbReference type="Pfam" id="PF07660">
    <property type="entry name" value="STN"/>
    <property type="match status" value="1"/>
</dbReference>
<sequence length="1193" mass="131576">MQRTFPGKRSGSSHSSFIPIRLNPNIQMYRISTRVRCTGHPCAYKIIQVMKLTTVLLVVAILQVSASTFAQKVSVSGKSIPVSTVLRQIRIQTGYNVLWNENDLDPSQTIDVSFDKAELDDVLKSCLAGSGLSYEIKDKTILITRSRSRLIRSIVDYLTSINVSGIVVNEKGVPMPGATVKVKGTDKSTHTDANGKFILNDVGQDALLVFSYLGYEKNEIVAGKFNGKIIMIPEIKSLEEVKVTTAYGIERNKRELGYSVAKVSGNDLTKANSGSLLMGLTGKVSGLNIMSESSSMSPQMHILIRGIRSFGESSNNQPLFIFNGSPLSFGSDGDSGQQAVDFINNLNPADIEDVTVLKGANGTALYGPEGVNGVIIITTKKVKNGVIAVNVKTNQSFNRIDWRYLDEQKQYGKGNATNILGGQDISSWGPAYNGQLVPIGYPDANGKYQMVPYSYNNDRHKFFNIASTNRTNVSLANGGANSNLYLGIGHLDQKGLLPGDKQNQTSVLYNASNKVGQALDLGLTINFAQTNSDKGPDATQDVLETPSFIPLLNYKDYRNSYWGSNDNYWNGINPYAKIASARQKQTDNVFNGNMFANVKILPWLSVRDQLGVIYNSRRQKINSEPFIFSDYARADPAKRSDTDPTTADYVGTGLNLNNDFIMSALAQTHDFVFRSSVGNSIKDIYSKILKTNATLVIPIYNDIYARSDYGIGADENTVQQRTISAFGTASVGYKDRFFLELTARNEWDSKEAKVARGKDFYFGGNSSIVLKEAVPFLKKQEWLSALRLRVSLVRTANLNIEPQQSERRFYVLYPYPYTTSTGVSTLAYGIQANPNPKIKPEKIWSQEYGIEIGILKNRIRFDATYYTQVNDGVILKVRVPPYSGFPDYDNAGKLRNKGLEFDLTLDPLVDFSGGPRISLSGRLSYNNNKVLKVSDVYNGVFIAQDPATGLVFYAKEGETAFQYGVYDFKRSPGGSVIVDKVSGLPAYDYLNPQIKGKTLPVYQGGLTLNIAYKHFTLSTQADYSAGNDHQFNSRSILNGTTSFTLLTNRQPFIYPNSVIEDVPGHYIKNTDIAMSDAGQSFFSQASYANINSIRSASFWKIREIALQYDAALNKRFIKSMTAGLYVRDLFAFYPKSNIFGDPVGSYGPGLNNGFIQSLGQRTQSQTNNLVGSSSTPNALPGTFMYGFTLGLTF</sequence>
<dbReference type="Gene3D" id="2.170.130.10">
    <property type="entry name" value="TonB-dependent receptor, plug domain"/>
    <property type="match status" value="1"/>
</dbReference>
<dbReference type="InterPro" id="IPR039426">
    <property type="entry name" value="TonB-dep_rcpt-like"/>
</dbReference>
<dbReference type="NCBIfam" id="TIGR04057">
    <property type="entry name" value="SusC_RagA_signa"/>
    <property type="match status" value="1"/>
</dbReference>
<dbReference type="GO" id="GO:0009279">
    <property type="term" value="C:cell outer membrane"/>
    <property type="evidence" value="ECO:0007669"/>
    <property type="project" value="UniProtKB-SubCell"/>
</dbReference>
<dbReference type="Proteomes" id="UP000270046">
    <property type="component" value="Chromosome"/>
</dbReference>
<dbReference type="InterPro" id="IPR012910">
    <property type="entry name" value="Plug_dom"/>
</dbReference>
<proteinExistence type="inferred from homology"/>
<dbReference type="SUPFAM" id="SSF49464">
    <property type="entry name" value="Carboxypeptidase regulatory domain-like"/>
    <property type="match status" value="1"/>
</dbReference>
<keyword evidence="2 10" id="KW-0813">Transport</keyword>
<dbReference type="Pfam" id="PF00593">
    <property type="entry name" value="TonB_dep_Rec_b-barrel"/>
    <property type="match status" value="1"/>
</dbReference>
<dbReference type="GO" id="GO:0006826">
    <property type="term" value="P:iron ion transport"/>
    <property type="evidence" value="ECO:0007669"/>
    <property type="project" value="UniProtKB-KW"/>
</dbReference>
<dbReference type="InterPro" id="IPR023997">
    <property type="entry name" value="TonB-dep_OMP_SusC/RagA_CS"/>
</dbReference>
<dbReference type="InterPro" id="IPR037066">
    <property type="entry name" value="Plug_dom_sf"/>
</dbReference>
<evidence type="ECO:0000259" key="14">
    <source>
        <dbReference type="Pfam" id="PF07715"/>
    </source>
</evidence>
<comment type="subcellular location">
    <subcellularLocation>
        <location evidence="1 10">Cell outer membrane</location>
        <topology evidence="1 10">Multi-pass membrane protein</topology>
    </subcellularLocation>
</comment>
<dbReference type="Gene3D" id="2.60.40.1120">
    <property type="entry name" value="Carboxypeptidase-like, regulatory domain"/>
    <property type="match status" value="1"/>
</dbReference>
<keyword evidence="4" id="KW-0406">Ion transport</keyword>
<evidence type="ECO:0000256" key="8">
    <source>
        <dbReference type="ARBA" id="ARBA00023136"/>
    </source>
</evidence>
<dbReference type="SUPFAM" id="SSF56935">
    <property type="entry name" value="Porins"/>
    <property type="match status" value="1"/>
</dbReference>
<evidence type="ECO:0000256" key="6">
    <source>
        <dbReference type="ARBA" id="ARBA00023004"/>
    </source>
</evidence>
<evidence type="ECO:0000256" key="3">
    <source>
        <dbReference type="ARBA" id="ARBA00022452"/>
    </source>
</evidence>
<keyword evidence="9 10" id="KW-0998">Cell outer membrane</keyword>
<keyword evidence="7 11" id="KW-0798">TonB box</keyword>
<evidence type="ECO:0000256" key="11">
    <source>
        <dbReference type="RuleBase" id="RU003357"/>
    </source>
</evidence>
<evidence type="ECO:0000259" key="12">
    <source>
        <dbReference type="Pfam" id="PF00593"/>
    </source>
</evidence>
<keyword evidence="6" id="KW-0408">Iron</keyword>
<evidence type="ECO:0000256" key="9">
    <source>
        <dbReference type="ARBA" id="ARBA00023237"/>
    </source>
</evidence>
<evidence type="ECO:0000256" key="2">
    <source>
        <dbReference type="ARBA" id="ARBA00022448"/>
    </source>
</evidence>
<feature type="domain" description="TonB-dependent receptor-like beta-barrel" evidence="12">
    <location>
        <begin position="559"/>
        <end position="929"/>
    </location>
</feature>
<feature type="domain" description="Secretin/TonB short N-terminal" evidence="13">
    <location>
        <begin position="95"/>
        <end position="145"/>
    </location>
</feature>
<evidence type="ECO:0000259" key="13">
    <source>
        <dbReference type="Pfam" id="PF07660"/>
    </source>
</evidence>
<dbReference type="InterPro" id="IPR011662">
    <property type="entry name" value="Secretin/TonB_short_N"/>
</dbReference>
<feature type="domain" description="TonB-dependent receptor plug" evidence="14">
    <location>
        <begin position="253"/>
        <end position="374"/>
    </location>
</feature>
<name>A0A494VJA7_9SPHI</name>
<dbReference type="Gene3D" id="2.40.170.20">
    <property type="entry name" value="TonB-dependent receptor, beta-barrel domain"/>
    <property type="match status" value="1"/>
</dbReference>
<protein>
    <submittedName>
        <fullName evidence="15">SusC/RagA family TonB-linked outer membrane protein</fullName>
    </submittedName>
</protein>
<dbReference type="InterPro" id="IPR008969">
    <property type="entry name" value="CarboxyPept-like_regulatory"/>
</dbReference>
<accession>A0A494VJA7</accession>
<organism evidence="15 16">
    <name type="scientific">Mucilaginibacter celer</name>
    <dbReference type="NCBI Taxonomy" id="2305508"/>
    <lineage>
        <taxon>Bacteria</taxon>
        <taxon>Pseudomonadati</taxon>
        <taxon>Bacteroidota</taxon>
        <taxon>Sphingobacteriia</taxon>
        <taxon>Sphingobacteriales</taxon>
        <taxon>Sphingobacteriaceae</taxon>
        <taxon>Mucilaginibacter</taxon>
    </lineage>
</organism>
<dbReference type="EMBL" id="CP032869">
    <property type="protein sequence ID" value="AYL94354.1"/>
    <property type="molecule type" value="Genomic_DNA"/>
</dbReference>
<dbReference type="OrthoDB" id="9768177at2"/>
<keyword evidence="8 10" id="KW-0472">Membrane</keyword>
<gene>
    <name evidence="15" type="ORF">HYN43_003155</name>
</gene>
<dbReference type="InterPro" id="IPR000531">
    <property type="entry name" value="Beta-barrel_TonB"/>
</dbReference>
<keyword evidence="5 10" id="KW-0812">Transmembrane</keyword>
<dbReference type="KEGG" id="muh:HYN43_003155"/>
<dbReference type="PROSITE" id="PS52016">
    <property type="entry name" value="TONB_DEPENDENT_REC_3"/>
    <property type="match status" value="1"/>
</dbReference>